<dbReference type="InterPro" id="IPR041664">
    <property type="entry name" value="AAA_16"/>
</dbReference>
<dbReference type="Pfam" id="PF00196">
    <property type="entry name" value="GerE"/>
    <property type="match status" value="1"/>
</dbReference>
<dbReference type="PRINTS" id="PR00038">
    <property type="entry name" value="HTHLUXR"/>
</dbReference>
<evidence type="ECO:0000256" key="3">
    <source>
        <dbReference type="SAM" id="MobiDB-lite"/>
    </source>
</evidence>
<keyword evidence="6" id="KW-1185">Reference proteome</keyword>
<dbReference type="EMBL" id="JBFALK010000024">
    <property type="protein sequence ID" value="MEV0973757.1"/>
    <property type="molecule type" value="Genomic_DNA"/>
</dbReference>
<dbReference type="Gene3D" id="1.10.10.10">
    <property type="entry name" value="Winged helix-like DNA-binding domain superfamily/Winged helix DNA-binding domain"/>
    <property type="match status" value="1"/>
</dbReference>
<evidence type="ECO:0000256" key="2">
    <source>
        <dbReference type="ARBA" id="ARBA00022840"/>
    </source>
</evidence>
<dbReference type="PROSITE" id="PS00622">
    <property type="entry name" value="HTH_LUXR_1"/>
    <property type="match status" value="1"/>
</dbReference>
<reference evidence="5 6" key="1">
    <citation type="submission" date="2024-06" db="EMBL/GenBank/DDBJ databases">
        <title>The Natural Products Discovery Center: Release of the First 8490 Sequenced Strains for Exploring Actinobacteria Biosynthetic Diversity.</title>
        <authorList>
            <person name="Kalkreuter E."/>
            <person name="Kautsar S.A."/>
            <person name="Yang D."/>
            <person name="Bader C.D."/>
            <person name="Teijaro C.N."/>
            <person name="Fluegel L."/>
            <person name="Davis C.M."/>
            <person name="Simpson J.R."/>
            <person name="Lauterbach L."/>
            <person name="Steele A.D."/>
            <person name="Gui C."/>
            <person name="Meng S."/>
            <person name="Li G."/>
            <person name="Viehrig K."/>
            <person name="Ye F."/>
            <person name="Su P."/>
            <person name="Kiefer A.F."/>
            <person name="Nichols A."/>
            <person name="Cepeda A.J."/>
            <person name="Yan W."/>
            <person name="Fan B."/>
            <person name="Jiang Y."/>
            <person name="Adhikari A."/>
            <person name="Zheng C.-J."/>
            <person name="Schuster L."/>
            <person name="Cowan T.M."/>
            <person name="Smanski M.J."/>
            <person name="Chevrette M.G."/>
            <person name="De Carvalho L.P.S."/>
            <person name="Shen B."/>
        </authorList>
    </citation>
    <scope>NUCLEOTIDE SEQUENCE [LARGE SCALE GENOMIC DNA]</scope>
    <source>
        <strain evidence="5 6">NPDC050100</strain>
    </source>
</reference>
<dbReference type="CDD" id="cd06170">
    <property type="entry name" value="LuxR_C_like"/>
    <property type="match status" value="1"/>
</dbReference>
<dbReference type="RefSeq" id="WP_358139661.1">
    <property type="nucleotide sequence ID" value="NZ_JBFALK010000024.1"/>
</dbReference>
<dbReference type="PANTHER" id="PTHR16305">
    <property type="entry name" value="TESTICULAR SOLUBLE ADENYLYL CYCLASE"/>
    <property type="match status" value="1"/>
</dbReference>
<dbReference type="PROSITE" id="PS50043">
    <property type="entry name" value="HTH_LUXR_2"/>
    <property type="match status" value="1"/>
</dbReference>
<dbReference type="InterPro" id="IPR027417">
    <property type="entry name" value="P-loop_NTPase"/>
</dbReference>
<accession>A0ABV3GQ27</accession>
<sequence>MEGRTARPAVPGAPTPLVGRRDALGALHDALGAIGRDGFRFLALAGEPGAGKTRLLGELATMAADLGRVTMWGRAAEFEQMMPFSPLVDALDDHLETRRADITDILGPTTARLLATVFPSLTSHHTGHHAEPARSGAPEESGEPGPDRGGLARYRLYRAVRQMVDTLSAPRGLVLILDDVHWADESSLEFLDHVTRHPPAGPVLLAVAFRPAQAPPRLATLPLGAGARGHEITVGPLAPEEADELLGPRFSKGRGRALYEASGGNPFYLEALARMDGDAPEAMGALPPTVLAALQVELGELSPGALLVAQGAAVAADEFDPAIAAVAAEVPRASALDALDELAQRDIVRAHGGRFRFRHPLVRRAVYESAAAGWRVAAHGRIAARLAALGAPAVAQAGHLERSGSFGDQRAVEVLVDAARAVAAHAPATSAHWLQAAVRLMPDAPATRDSRMELLLELSRAQGVSGRLAEGRDTARELLRMLPGDDYPRRGRAARLCALMERQLDRPHEARALLLDELGRMPNPRAAAAVPLRMRLVAESLMRVDFDAAQAVLDLMPDAAEDWEPGLAVAVAALRPMSAYAAGRTDEAVRYAESAGRLMAAAPDDHLAEWLDAISWLCWAEMNLGRYGEALRHFDRAAAVAAATGQSYILTHLLAGKARTLVMAGRLADALATAEESEGEARLLDSGQQLVFALTQRCLAASWSGDDDAAILAGEEAVQRGVGGGEVWGAMARHARGQALINAGRLEEGAEAVLDACDRFSAPRLDRGTLLLCCETLARAAAELGRQDQSAAWADRAATLEDPGLPAFRGLIPLARAHALRANAPARAAAAAREAAGLLAVAERRLDAGRALLVAGLAHLEAGERARAREDLKAAAAAFDACGARNLKARTDRELRRLGVRVASAPAGKADTPFGLSPRELEVAMLVADGLTNQQVAQRLFLSVRTVETHLSRIFAKLDVSSRVGVATALSRSG</sequence>
<dbReference type="SUPFAM" id="SSF46894">
    <property type="entry name" value="C-terminal effector domain of the bipartite response regulators"/>
    <property type="match status" value="1"/>
</dbReference>
<organism evidence="5 6">
    <name type="scientific">Microtetraspora glauca</name>
    <dbReference type="NCBI Taxonomy" id="1996"/>
    <lineage>
        <taxon>Bacteria</taxon>
        <taxon>Bacillati</taxon>
        <taxon>Actinomycetota</taxon>
        <taxon>Actinomycetes</taxon>
        <taxon>Streptosporangiales</taxon>
        <taxon>Streptosporangiaceae</taxon>
        <taxon>Microtetraspora</taxon>
    </lineage>
</organism>
<name>A0ABV3GQ27_MICGL</name>
<keyword evidence="2" id="KW-0067">ATP-binding</keyword>
<feature type="region of interest" description="Disordered" evidence="3">
    <location>
        <begin position="123"/>
        <end position="149"/>
    </location>
</feature>
<dbReference type="SUPFAM" id="SSF52540">
    <property type="entry name" value="P-loop containing nucleoside triphosphate hydrolases"/>
    <property type="match status" value="1"/>
</dbReference>
<comment type="caution">
    <text evidence="5">The sequence shown here is derived from an EMBL/GenBank/DDBJ whole genome shotgun (WGS) entry which is preliminary data.</text>
</comment>
<dbReference type="Gene3D" id="1.25.40.10">
    <property type="entry name" value="Tetratricopeptide repeat domain"/>
    <property type="match status" value="1"/>
</dbReference>
<evidence type="ECO:0000313" key="5">
    <source>
        <dbReference type="EMBL" id="MEV0973757.1"/>
    </source>
</evidence>
<dbReference type="SUPFAM" id="SSF48452">
    <property type="entry name" value="TPR-like"/>
    <property type="match status" value="1"/>
</dbReference>
<gene>
    <name evidence="5" type="ORF">AB0I59_34630</name>
</gene>
<dbReference type="InterPro" id="IPR016032">
    <property type="entry name" value="Sig_transdc_resp-reg_C-effctor"/>
</dbReference>
<dbReference type="InterPro" id="IPR011990">
    <property type="entry name" value="TPR-like_helical_dom_sf"/>
</dbReference>
<dbReference type="InterPro" id="IPR036388">
    <property type="entry name" value="WH-like_DNA-bd_sf"/>
</dbReference>
<dbReference type="InterPro" id="IPR000792">
    <property type="entry name" value="Tscrpt_reg_LuxR_C"/>
</dbReference>
<dbReference type="Proteomes" id="UP001551675">
    <property type="component" value="Unassembled WGS sequence"/>
</dbReference>
<dbReference type="PANTHER" id="PTHR16305:SF35">
    <property type="entry name" value="TRANSCRIPTIONAL ACTIVATOR DOMAIN"/>
    <property type="match status" value="1"/>
</dbReference>
<dbReference type="SMART" id="SM00421">
    <property type="entry name" value="HTH_LUXR"/>
    <property type="match status" value="1"/>
</dbReference>
<dbReference type="Pfam" id="PF13191">
    <property type="entry name" value="AAA_16"/>
    <property type="match status" value="1"/>
</dbReference>
<keyword evidence="1" id="KW-0547">Nucleotide-binding</keyword>
<evidence type="ECO:0000259" key="4">
    <source>
        <dbReference type="PROSITE" id="PS50043"/>
    </source>
</evidence>
<evidence type="ECO:0000313" key="6">
    <source>
        <dbReference type="Proteomes" id="UP001551675"/>
    </source>
</evidence>
<protein>
    <submittedName>
        <fullName evidence="5">AAA family ATPase</fullName>
    </submittedName>
</protein>
<evidence type="ECO:0000256" key="1">
    <source>
        <dbReference type="ARBA" id="ARBA00022741"/>
    </source>
</evidence>
<feature type="domain" description="HTH luxR-type" evidence="4">
    <location>
        <begin position="909"/>
        <end position="974"/>
    </location>
</feature>
<proteinExistence type="predicted"/>